<evidence type="ECO:0000256" key="1">
    <source>
        <dbReference type="SAM" id="Phobius"/>
    </source>
</evidence>
<reference evidence="2 3" key="1">
    <citation type="journal article" date="2016" name="Nat. Commun.">
        <title>Thousands of microbial genomes shed light on interconnected biogeochemical processes in an aquifer system.</title>
        <authorList>
            <person name="Anantharaman K."/>
            <person name="Brown C.T."/>
            <person name="Hug L.A."/>
            <person name="Sharon I."/>
            <person name="Castelle C.J."/>
            <person name="Probst A.J."/>
            <person name="Thomas B.C."/>
            <person name="Singh A."/>
            <person name="Wilkins M.J."/>
            <person name="Karaoz U."/>
            <person name="Brodie E.L."/>
            <person name="Williams K.H."/>
            <person name="Hubbard S.S."/>
            <person name="Banfield J.F."/>
        </authorList>
    </citation>
    <scope>NUCLEOTIDE SEQUENCE [LARGE SCALE GENOMIC DNA]</scope>
</reference>
<gene>
    <name evidence="2" type="ORF">A3B54_00725</name>
</gene>
<keyword evidence="1" id="KW-0812">Transmembrane</keyword>
<evidence type="ECO:0000313" key="2">
    <source>
        <dbReference type="EMBL" id="OGD98360.1"/>
    </source>
</evidence>
<organism evidence="2 3">
    <name type="scientific">Candidatus Curtissbacteria bacterium RIFCSPLOWO2_01_FULL_42_50</name>
    <dbReference type="NCBI Taxonomy" id="1797730"/>
    <lineage>
        <taxon>Bacteria</taxon>
        <taxon>Candidatus Curtissiibacteriota</taxon>
    </lineage>
</organism>
<comment type="caution">
    <text evidence="2">The sequence shown here is derived from an EMBL/GenBank/DDBJ whole genome shotgun (WGS) entry which is preliminary data.</text>
</comment>
<proteinExistence type="predicted"/>
<dbReference type="EMBL" id="MFBT01000038">
    <property type="protein sequence ID" value="OGD98360.1"/>
    <property type="molecule type" value="Genomic_DNA"/>
</dbReference>
<sequence length="185" mass="20376">MKKWKDRPRVKQALLAAGGAGLMAIMAIVAVISYRQFNPSSQEAAGNDQRSSVVWNSYRAKDLGYGFNFPDKWVVTRCGNLVVLSDRALSCDSAPVGHVVIHVQTSRQPTPSFDYGPGWSVQNLERTSIGGVEGVKAHVKKVDPAPGPEELIQVKLINDSKDFAISLWNMEEVQTFEAILSSFHF</sequence>
<keyword evidence="1" id="KW-1133">Transmembrane helix</keyword>
<protein>
    <submittedName>
        <fullName evidence="2">Uncharacterized protein</fullName>
    </submittedName>
</protein>
<dbReference type="AlphaFoldDB" id="A0A1F5H2H3"/>
<keyword evidence="1" id="KW-0472">Membrane</keyword>
<dbReference type="Proteomes" id="UP000177039">
    <property type="component" value="Unassembled WGS sequence"/>
</dbReference>
<accession>A0A1F5H2H3</accession>
<feature type="transmembrane region" description="Helical" evidence="1">
    <location>
        <begin position="12"/>
        <end position="34"/>
    </location>
</feature>
<evidence type="ECO:0000313" key="3">
    <source>
        <dbReference type="Proteomes" id="UP000177039"/>
    </source>
</evidence>
<name>A0A1F5H2H3_9BACT</name>